<gene>
    <name evidence="2" type="ORF">BD410DRAFT_21013</name>
</gene>
<organism evidence="2 3">
    <name type="scientific">Rickenella mellea</name>
    <dbReference type="NCBI Taxonomy" id="50990"/>
    <lineage>
        <taxon>Eukaryota</taxon>
        <taxon>Fungi</taxon>
        <taxon>Dikarya</taxon>
        <taxon>Basidiomycota</taxon>
        <taxon>Agaricomycotina</taxon>
        <taxon>Agaricomycetes</taxon>
        <taxon>Hymenochaetales</taxon>
        <taxon>Rickenellaceae</taxon>
        <taxon>Rickenella</taxon>
    </lineage>
</organism>
<sequence length="151" mass="17038">MPSERSEPTKLRRREAIATHQKLTPPARETAFASVPLLRWVCVFAIRLSQPGHVAQLPLNALCVFCHRSAPFLQCETPEAAFLNRIVMNIDRCECEETELRIPAYQVAAVKILFVSISVVSPAYTFVLDSIPLACILFFLLPSFWRGRRGP</sequence>
<dbReference type="Proteomes" id="UP000294933">
    <property type="component" value="Unassembled WGS sequence"/>
</dbReference>
<keyword evidence="1" id="KW-0472">Membrane</keyword>
<dbReference type="EMBL" id="ML170156">
    <property type="protein sequence ID" value="TDL29405.1"/>
    <property type="molecule type" value="Genomic_DNA"/>
</dbReference>
<dbReference type="VEuPathDB" id="FungiDB:BD410DRAFT_21013"/>
<keyword evidence="1" id="KW-1133">Transmembrane helix</keyword>
<evidence type="ECO:0000256" key="1">
    <source>
        <dbReference type="SAM" id="Phobius"/>
    </source>
</evidence>
<name>A0A4R5XFN1_9AGAM</name>
<keyword evidence="1" id="KW-0812">Transmembrane</keyword>
<dbReference type="AlphaFoldDB" id="A0A4R5XFN1"/>
<evidence type="ECO:0000313" key="2">
    <source>
        <dbReference type="EMBL" id="TDL29405.1"/>
    </source>
</evidence>
<feature type="transmembrane region" description="Helical" evidence="1">
    <location>
        <begin position="126"/>
        <end position="145"/>
    </location>
</feature>
<accession>A0A4R5XFN1</accession>
<evidence type="ECO:0000313" key="3">
    <source>
        <dbReference type="Proteomes" id="UP000294933"/>
    </source>
</evidence>
<reference evidence="2 3" key="1">
    <citation type="submission" date="2018-06" db="EMBL/GenBank/DDBJ databases">
        <title>A transcriptomic atlas of mushroom development highlights an independent origin of complex multicellularity.</title>
        <authorList>
            <consortium name="DOE Joint Genome Institute"/>
            <person name="Krizsan K."/>
            <person name="Almasi E."/>
            <person name="Merenyi Z."/>
            <person name="Sahu N."/>
            <person name="Viragh M."/>
            <person name="Koszo T."/>
            <person name="Mondo S."/>
            <person name="Kiss B."/>
            <person name="Balint B."/>
            <person name="Kues U."/>
            <person name="Barry K."/>
            <person name="Hegedus J.C."/>
            <person name="Henrissat B."/>
            <person name="Johnson J."/>
            <person name="Lipzen A."/>
            <person name="Ohm R."/>
            <person name="Nagy I."/>
            <person name="Pangilinan J."/>
            <person name="Yan J."/>
            <person name="Xiong Y."/>
            <person name="Grigoriev I.V."/>
            <person name="Hibbett D.S."/>
            <person name="Nagy L.G."/>
        </authorList>
    </citation>
    <scope>NUCLEOTIDE SEQUENCE [LARGE SCALE GENOMIC DNA]</scope>
    <source>
        <strain evidence="2 3">SZMC22713</strain>
    </source>
</reference>
<protein>
    <submittedName>
        <fullName evidence="2">Uncharacterized protein</fullName>
    </submittedName>
</protein>
<keyword evidence="3" id="KW-1185">Reference proteome</keyword>
<proteinExistence type="predicted"/>